<proteinExistence type="predicted"/>
<dbReference type="SUPFAM" id="SSF47986">
    <property type="entry name" value="DEATH domain"/>
    <property type="match status" value="1"/>
</dbReference>
<dbReference type="RefSeq" id="XP_038062936.1">
    <property type="nucleotide sequence ID" value="XM_038207008.1"/>
</dbReference>
<dbReference type="EnsemblMetazoa" id="XM_038207097.1">
    <property type="protein sequence ID" value="XP_038063025.1"/>
    <property type="gene ID" value="LOC119733404"/>
</dbReference>
<keyword evidence="3" id="KW-1185">Reference proteome</keyword>
<dbReference type="EnsemblMetazoa" id="XM_038207044.1">
    <property type="protein sequence ID" value="XP_038062972.1"/>
    <property type="gene ID" value="LOC119733404"/>
</dbReference>
<dbReference type="OMA" id="NEWIELM"/>
<reference evidence="2" key="1">
    <citation type="submission" date="2022-11" db="UniProtKB">
        <authorList>
            <consortium name="EnsemblMetazoa"/>
        </authorList>
    </citation>
    <scope>IDENTIFICATION</scope>
</reference>
<evidence type="ECO:0000256" key="1">
    <source>
        <dbReference type="SAM" id="MobiDB-lite"/>
    </source>
</evidence>
<dbReference type="EnsemblMetazoa" id="XM_038207022.1">
    <property type="protein sequence ID" value="XP_038062950.1"/>
    <property type="gene ID" value="LOC119733404"/>
</dbReference>
<protein>
    <submittedName>
        <fullName evidence="2">Uncharacterized protein</fullName>
    </submittedName>
</protein>
<dbReference type="GeneID" id="119733404"/>
<dbReference type="RefSeq" id="XP_038062972.1">
    <property type="nucleotide sequence ID" value="XM_038207044.1"/>
</dbReference>
<evidence type="ECO:0000313" key="2">
    <source>
        <dbReference type="EnsemblMetazoa" id="XP_038062950.1"/>
    </source>
</evidence>
<organism evidence="2 3">
    <name type="scientific">Patiria miniata</name>
    <name type="common">Bat star</name>
    <name type="synonym">Asterina miniata</name>
    <dbReference type="NCBI Taxonomy" id="46514"/>
    <lineage>
        <taxon>Eukaryota</taxon>
        <taxon>Metazoa</taxon>
        <taxon>Echinodermata</taxon>
        <taxon>Eleutherozoa</taxon>
        <taxon>Asterozoa</taxon>
        <taxon>Asteroidea</taxon>
        <taxon>Valvatacea</taxon>
        <taxon>Valvatida</taxon>
        <taxon>Asterinidae</taxon>
        <taxon>Patiria</taxon>
    </lineage>
</organism>
<dbReference type="Proteomes" id="UP000887568">
    <property type="component" value="Unplaced"/>
</dbReference>
<feature type="region of interest" description="Disordered" evidence="1">
    <location>
        <begin position="124"/>
        <end position="260"/>
    </location>
</feature>
<dbReference type="RefSeq" id="XP_038062950.1">
    <property type="nucleotide sequence ID" value="XM_038207022.1"/>
</dbReference>
<accession>A0A914AG50</accession>
<feature type="compositionally biased region" description="Polar residues" evidence="1">
    <location>
        <begin position="194"/>
        <end position="243"/>
    </location>
</feature>
<name>A0A914AG50_PATMI</name>
<sequence length="490" mass="55768">MNSKMSCTTLPRQRPRITFMAINAVGKKLNPRSSSDWRLFAAYLDPQKFTAEWIDHTKFECLQPDFSPTNKVLKEWQQGLSVDQDVPVHVLINTLQDLEPSRKDVATLISVMMSEGTFLDPVAPTDSHRCHSVSSSQHYEHGPGPSCYERDKAHSQSKGHPSPGESSFHGWQDQMSASDNGIPRLPPSHIPDTTMHSQSVFHQSIPNGTPGPQSGQEPQNFNRSKLSLNTDGSGSCNGLQSDPNPHWLRQKNRDHDSAFSTWPLPGHSKVWRPRPFMNDGTQMMIFDIEQSNQEVCHGEQLHSHISPLNSLSVNSTSAGASPVPVLDPNQKKCWFITYPYKSYKKAFDLGIALKEQGQDVIVDEKMDSASDEQDEQRQATTRNHFQRATYIVVIFNEHYIDEVFGQVQSSLNTRFIYRLMDQEFRQRGNNARFVPIIDHKRISNIPPLFQNTPRYSLNFVFKALQEFNTARINPRRGREVSIERVVYTSH</sequence>
<dbReference type="InterPro" id="IPR011029">
    <property type="entry name" value="DEATH-like_dom_sf"/>
</dbReference>
<dbReference type="RefSeq" id="XP_038063025.1">
    <property type="nucleotide sequence ID" value="XM_038207097.1"/>
</dbReference>
<evidence type="ECO:0000313" key="3">
    <source>
        <dbReference type="Proteomes" id="UP000887568"/>
    </source>
</evidence>
<dbReference type="AlphaFoldDB" id="A0A914AG50"/>
<dbReference type="EnsemblMetazoa" id="XM_038207008.1">
    <property type="protein sequence ID" value="XP_038062936.1"/>
    <property type="gene ID" value="LOC119733404"/>
</dbReference>
<dbReference type="OrthoDB" id="6021171at2759"/>
<dbReference type="Gene3D" id="1.10.533.10">
    <property type="entry name" value="Death Domain, Fas"/>
    <property type="match status" value="1"/>
</dbReference>